<keyword evidence="1" id="KW-0418">Kinase</keyword>
<dbReference type="InterPro" id="IPR027417">
    <property type="entry name" value="P-loop_NTPase"/>
</dbReference>
<sequence length="177" mass="18970">MLIVLGGLPATGRTTLARLLAARTDAVHLRIDTIEQALVRAGVAEHPVGPAGYVVGYALAEEQLRQGLTVIAESVNPPAVTRDAWRGTAVRAGVPVVEAEVVCSDRAEHRRRVRTRTVDVPGLPLPGWAEVTGRRYEPWNRAHVVVDTAGRPPEEALAPLLAAPAPVADLRARRRDG</sequence>
<accession>A0A919C4R5</accession>
<keyword evidence="1" id="KW-0808">Transferase</keyword>
<proteinExistence type="predicted"/>
<evidence type="ECO:0000313" key="2">
    <source>
        <dbReference type="Proteomes" id="UP000619355"/>
    </source>
</evidence>
<dbReference type="Pfam" id="PF13671">
    <property type="entry name" value="AAA_33"/>
    <property type="match status" value="1"/>
</dbReference>
<dbReference type="SUPFAM" id="SSF52540">
    <property type="entry name" value="P-loop containing nucleoside triphosphate hydrolases"/>
    <property type="match status" value="1"/>
</dbReference>
<comment type="caution">
    <text evidence="1">The sequence shown here is derived from an EMBL/GenBank/DDBJ whole genome shotgun (WGS) entry which is preliminary data.</text>
</comment>
<name>A0A919C4R5_9ACTN</name>
<evidence type="ECO:0000313" key="1">
    <source>
        <dbReference type="EMBL" id="GHG51769.1"/>
    </source>
</evidence>
<reference evidence="2" key="1">
    <citation type="journal article" date="2019" name="Int. J. Syst. Evol. Microbiol.">
        <title>The Global Catalogue of Microorganisms (GCM) 10K type strain sequencing project: providing services to taxonomists for standard genome sequencing and annotation.</title>
        <authorList>
            <consortium name="The Broad Institute Genomics Platform"/>
            <consortium name="The Broad Institute Genome Sequencing Center for Infectious Disease"/>
            <person name="Wu L."/>
            <person name="Ma J."/>
        </authorList>
    </citation>
    <scope>NUCLEOTIDE SEQUENCE [LARGE SCALE GENOMIC DNA]</scope>
    <source>
        <strain evidence="2">JCM 4253</strain>
    </source>
</reference>
<dbReference type="EMBL" id="BNBF01000009">
    <property type="protein sequence ID" value="GHG51769.1"/>
    <property type="molecule type" value="Genomic_DNA"/>
</dbReference>
<organism evidence="1 2">
    <name type="scientific">Streptomyces capoamus</name>
    <dbReference type="NCBI Taxonomy" id="68183"/>
    <lineage>
        <taxon>Bacteria</taxon>
        <taxon>Bacillati</taxon>
        <taxon>Actinomycetota</taxon>
        <taxon>Actinomycetes</taxon>
        <taxon>Kitasatosporales</taxon>
        <taxon>Streptomycetaceae</taxon>
        <taxon>Streptomyces</taxon>
    </lineage>
</organism>
<dbReference type="Proteomes" id="UP000619355">
    <property type="component" value="Unassembled WGS sequence"/>
</dbReference>
<dbReference type="AlphaFoldDB" id="A0A919C4R5"/>
<keyword evidence="2" id="KW-1185">Reference proteome</keyword>
<gene>
    <name evidence="1" type="ORF">GCM10018980_34750</name>
</gene>
<dbReference type="PANTHER" id="PTHR37807:SF3">
    <property type="entry name" value="OS07G0160300 PROTEIN"/>
    <property type="match status" value="1"/>
</dbReference>
<protein>
    <submittedName>
        <fullName evidence="1">Kinase</fullName>
    </submittedName>
</protein>
<dbReference type="PANTHER" id="PTHR37807">
    <property type="entry name" value="OS07G0160300 PROTEIN"/>
    <property type="match status" value="1"/>
</dbReference>
<dbReference type="Gene3D" id="3.40.50.300">
    <property type="entry name" value="P-loop containing nucleotide triphosphate hydrolases"/>
    <property type="match status" value="1"/>
</dbReference>
<dbReference type="GO" id="GO:0016301">
    <property type="term" value="F:kinase activity"/>
    <property type="evidence" value="ECO:0007669"/>
    <property type="project" value="UniProtKB-KW"/>
</dbReference>
<dbReference type="RefSeq" id="WP_189982590.1">
    <property type="nucleotide sequence ID" value="NZ_BNBF01000009.1"/>
</dbReference>